<sequence length="86" mass="9910">MLAWHRVDSSGSVGFVDGTQENSWPQWYRQRIEVLWGTLSLYHSTGLTMQDKRLLFRTRECLDALFAGFNDNCVLVTRPLNAAQYA</sequence>
<organism evidence="1 2">
    <name type="scientific">Kluyvera cryocrescens</name>
    <name type="common">Kluyvera citrophila</name>
    <dbReference type="NCBI Taxonomy" id="580"/>
    <lineage>
        <taxon>Bacteria</taxon>
        <taxon>Pseudomonadati</taxon>
        <taxon>Pseudomonadota</taxon>
        <taxon>Gammaproteobacteria</taxon>
        <taxon>Enterobacterales</taxon>
        <taxon>Enterobacteriaceae</taxon>
        <taxon>Kluyvera</taxon>
    </lineage>
</organism>
<keyword evidence="2" id="KW-1185">Reference proteome</keyword>
<dbReference type="EMBL" id="CAADJD010000031">
    <property type="protein sequence ID" value="VFS88762.1"/>
    <property type="molecule type" value="Genomic_DNA"/>
</dbReference>
<dbReference type="Proteomes" id="UP000401081">
    <property type="component" value="Unassembled WGS sequence"/>
</dbReference>
<proteinExistence type="predicted"/>
<evidence type="ECO:0000313" key="2">
    <source>
        <dbReference type="Proteomes" id="UP000401081"/>
    </source>
</evidence>
<reference evidence="1 2" key="1">
    <citation type="submission" date="2019-03" db="EMBL/GenBank/DDBJ databases">
        <authorList>
            <consortium name="Pathogen Informatics"/>
        </authorList>
    </citation>
    <scope>NUCLEOTIDE SEQUENCE [LARGE SCALE GENOMIC DNA]</scope>
    <source>
        <strain evidence="1 2">NCTC12993</strain>
    </source>
</reference>
<gene>
    <name evidence="1" type="ORF">NCTC12993_07118</name>
</gene>
<evidence type="ECO:0000313" key="1">
    <source>
        <dbReference type="EMBL" id="VFS88762.1"/>
    </source>
</evidence>
<dbReference type="AlphaFoldDB" id="A0A485CVG3"/>
<name>A0A485CVG3_KLUCR</name>
<protein>
    <submittedName>
        <fullName evidence="1">Uncharacterized protein</fullName>
    </submittedName>
</protein>
<accession>A0A485CVG3</accession>